<dbReference type="AlphaFoldDB" id="A0A835CEY9"/>
<gene>
    <name evidence="2" type="ORF">G2W53_008166</name>
</gene>
<organism evidence="2 3">
    <name type="scientific">Senna tora</name>
    <dbReference type="NCBI Taxonomy" id="362788"/>
    <lineage>
        <taxon>Eukaryota</taxon>
        <taxon>Viridiplantae</taxon>
        <taxon>Streptophyta</taxon>
        <taxon>Embryophyta</taxon>
        <taxon>Tracheophyta</taxon>
        <taxon>Spermatophyta</taxon>
        <taxon>Magnoliopsida</taxon>
        <taxon>eudicotyledons</taxon>
        <taxon>Gunneridae</taxon>
        <taxon>Pentapetalae</taxon>
        <taxon>rosids</taxon>
        <taxon>fabids</taxon>
        <taxon>Fabales</taxon>
        <taxon>Fabaceae</taxon>
        <taxon>Caesalpinioideae</taxon>
        <taxon>Cassia clade</taxon>
        <taxon>Senna</taxon>
    </lineage>
</organism>
<evidence type="ECO:0000256" key="1">
    <source>
        <dbReference type="SAM" id="MobiDB-lite"/>
    </source>
</evidence>
<evidence type="ECO:0000313" key="3">
    <source>
        <dbReference type="Proteomes" id="UP000634136"/>
    </source>
</evidence>
<reference evidence="2" key="1">
    <citation type="submission" date="2020-09" db="EMBL/GenBank/DDBJ databases">
        <title>Genome-Enabled Discovery of Anthraquinone Biosynthesis in Senna tora.</title>
        <authorList>
            <person name="Kang S.-H."/>
            <person name="Pandey R.P."/>
            <person name="Lee C.-M."/>
            <person name="Sim J.-S."/>
            <person name="Jeong J.-T."/>
            <person name="Choi B.-S."/>
            <person name="Jung M."/>
            <person name="Ginzburg D."/>
            <person name="Zhao K."/>
            <person name="Won S.Y."/>
            <person name="Oh T.-J."/>
            <person name="Yu Y."/>
            <person name="Kim N.-H."/>
            <person name="Lee O.R."/>
            <person name="Lee T.-H."/>
            <person name="Bashyal P."/>
            <person name="Kim T.-S."/>
            <person name="Lee W.-H."/>
            <person name="Kawkins C."/>
            <person name="Kim C.-K."/>
            <person name="Kim J.S."/>
            <person name="Ahn B.O."/>
            <person name="Rhee S.Y."/>
            <person name="Sohng J.K."/>
        </authorList>
    </citation>
    <scope>NUCLEOTIDE SEQUENCE</scope>
    <source>
        <tissue evidence="2">Leaf</tissue>
    </source>
</reference>
<dbReference type="EMBL" id="JAAIUW010000003">
    <property type="protein sequence ID" value="KAF7839684.1"/>
    <property type="molecule type" value="Genomic_DNA"/>
</dbReference>
<comment type="caution">
    <text evidence="2">The sequence shown here is derived from an EMBL/GenBank/DDBJ whole genome shotgun (WGS) entry which is preliminary data.</text>
</comment>
<keyword evidence="3" id="KW-1185">Reference proteome</keyword>
<feature type="region of interest" description="Disordered" evidence="1">
    <location>
        <begin position="1"/>
        <end position="36"/>
    </location>
</feature>
<dbReference type="Proteomes" id="UP000634136">
    <property type="component" value="Unassembled WGS sequence"/>
</dbReference>
<sequence>MSTQTTPDRMDGLSPSFPGLDITSSNLWGTDTPPPDTLHPPITLYTF</sequence>
<proteinExistence type="predicted"/>
<protein>
    <submittedName>
        <fullName evidence="2">Uncharacterized protein</fullName>
    </submittedName>
</protein>
<name>A0A835CEY9_9FABA</name>
<evidence type="ECO:0000313" key="2">
    <source>
        <dbReference type="EMBL" id="KAF7839684.1"/>
    </source>
</evidence>
<accession>A0A835CEY9</accession>